<evidence type="ECO:0000256" key="2">
    <source>
        <dbReference type="PROSITE-ProRule" id="PRU00176"/>
    </source>
</evidence>
<name>A0AAQ3KU85_9LILI</name>
<dbReference type="InterPro" id="IPR052462">
    <property type="entry name" value="SLIRP/GR-RBP-like"/>
</dbReference>
<dbReference type="SMART" id="SM00360">
    <property type="entry name" value="RRM"/>
    <property type="match status" value="1"/>
</dbReference>
<keyword evidence="4" id="KW-0648">Protein biosynthesis</keyword>
<dbReference type="PROSITE" id="PS50102">
    <property type="entry name" value="RRM"/>
    <property type="match status" value="1"/>
</dbReference>
<reference evidence="4 5" key="1">
    <citation type="submission" date="2023-10" db="EMBL/GenBank/DDBJ databases">
        <title>Chromosome-scale genome assembly provides insights into flower coloration mechanisms of Canna indica.</title>
        <authorList>
            <person name="Li C."/>
        </authorList>
    </citation>
    <scope>NUCLEOTIDE SEQUENCE [LARGE SCALE GENOMIC DNA]</scope>
    <source>
        <tissue evidence="4">Flower</tissue>
    </source>
</reference>
<accession>A0AAQ3KU85</accession>
<evidence type="ECO:0000313" key="4">
    <source>
        <dbReference type="EMBL" id="WOL14859.1"/>
    </source>
</evidence>
<evidence type="ECO:0000259" key="3">
    <source>
        <dbReference type="PROSITE" id="PS50102"/>
    </source>
</evidence>
<evidence type="ECO:0000256" key="1">
    <source>
        <dbReference type="ARBA" id="ARBA00022884"/>
    </source>
</evidence>
<protein>
    <submittedName>
        <fullName evidence="4">Eukaryotic translation initiation factor 3 subunit G-like isoform X2</fullName>
    </submittedName>
</protein>
<dbReference type="InterPro" id="IPR012677">
    <property type="entry name" value="Nucleotide-bd_a/b_plait_sf"/>
</dbReference>
<dbReference type="InterPro" id="IPR000504">
    <property type="entry name" value="RRM_dom"/>
</dbReference>
<dbReference type="SUPFAM" id="SSF54928">
    <property type="entry name" value="RNA-binding domain, RBD"/>
    <property type="match status" value="1"/>
</dbReference>
<dbReference type="Proteomes" id="UP001327560">
    <property type="component" value="Chromosome 7"/>
</dbReference>
<feature type="domain" description="RRM" evidence="3">
    <location>
        <begin position="26"/>
        <end position="104"/>
    </location>
</feature>
<keyword evidence="5" id="KW-1185">Reference proteome</keyword>
<dbReference type="GO" id="GO:0003723">
    <property type="term" value="F:RNA binding"/>
    <property type="evidence" value="ECO:0007669"/>
    <property type="project" value="UniProtKB-UniRule"/>
</dbReference>
<keyword evidence="4" id="KW-0396">Initiation factor</keyword>
<sequence length="111" mass="13065">MWSSSRIWRRAIRPQGGFCFHREFSVEIFVSRLSYYTTDEEFEKNFSRFGNVKEARLIKDPRTNRPKGFGFVTYESEAEAEKAIKLMDGRIYGGRLIFVEYAKSRSEEGKS</sequence>
<dbReference type="GO" id="GO:0003743">
    <property type="term" value="F:translation initiation factor activity"/>
    <property type="evidence" value="ECO:0007669"/>
    <property type="project" value="UniProtKB-KW"/>
</dbReference>
<evidence type="ECO:0000313" key="5">
    <source>
        <dbReference type="Proteomes" id="UP001327560"/>
    </source>
</evidence>
<dbReference type="EMBL" id="CP136896">
    <property type="protein sequence ID" value="WOL14859.1"/>
    <property type="molecule type" value="Genomic_DNA"/>
</dbReference>
<proteinExistence type="predicted"/>
<gene>
    <name evidence="4" type="ORF">Cni_G23640</name>
</gene>
<dbReference type="InterPro" id="IPR035979">
    <property type="entry name" value="RBD_domain_sf"/>
</dbReference>
<keyword evidence="1 2" id="KW-0694">RNA-binding</keyword>
<organism evidence="4 5">
    <name type="scientific">Canna indica</name>
    <name type="common">Indian-shot</name>
    <dbReference type="NCBI Taxonomy" id="4628"/>
    <lineage>
        <taxon>Eukaryota</taxon>
        <taxon>Viridiplantae</taxon>
        <taxon>Streptophyta</taxon>
        <taxon>Embryophyta</taxon>
        <taxon>Tracheophyta</taxon>
        <taxon>Spermatophyta</taxon>
        <taxon>Magnoliopsida</taxon>
        <taxon>Liliopsida</taxon>
        <taxon>Zingiberales</taxon>
        <taxon>Cannaceae</taxon>
        <taxon>Canna</taxon>
    </lineage>
</organism>
<dbReference type="Gene3D" id="3.30.70.330">
    <property type="match status" value="1"/>
</dbReference>
<dbReference type="Pfam" id="PF00076">
    <property type="entry name" value="RRM_1"/>
    <property type="match status" value="1"/>
</dbReference>
<dbReference type="AlphaFoldDB" id="A0AAQ3KU85"/>
<dbReference type="PANTHER" id="PTHR48027">
    <property type="entry name" value="HETEROGENEOUS NUCLEAR RIBONUCLEOPROTEIN 87F-RELATED"/>
    <property type="match status" value="1"/>
</dbReference>